<keyword evidence="5" id="KW-1185">Reference proteome</keyword>
<dbReference type="GO" id="GO:0051213">
    <property type="term" value="F:dioxygenase activity"/>
    <property type="evidence" value="ECO:0007669"/>
    <property type="project" value="UniProtKB-KW"/>
</dbReference>
<dbReference type="GO" id="GO:0046872">
    <property type="term" value="F:metal ion binding"/>
    <property type="evidence" value="ECO:0007669"/>
    <property type="project" value="UniProtKB-KW"/>
</dbReference>
<evidence type="ECO:0000313" key="5">
    <source>
        <dbReference type="Proteomes" id="UP000316921"/>
    </source>
</evidence>
<dbReference type="SUPFAM" id="SSF54593">
    <property type="entry name" value="Glyoxalase/Bleomycin resistance protein/Dihydroxybiphenyl dioxygenase"/>
    <property type="match status" value="1"/>
</dbReference>
<dbReference type="CDD" id="cd07249">
    <property type="entry name" value="MMCE"/>
    <property type="match status" value="1"/>
</dbReference>
<evidence type="ECO:0000313" key="4">
    <source>
        <dbReference type="EMBL" id="QDU68981.1"/>
    </source>
</evidence>
<name>A0A518BPS2_9BACT</name>
<comment type="similarity">
    <text evidence="1">Belongs to the methylmalonyl-CoA epimerase family.</text>
</comment>
<sequence length="172" mass="18072">MSPPTRPSDAASPGHLPAGVVRDLHHIAIVVESIAEARKVYETALGLDAGEPEFVADQKVNVLVLHAGGQRIELVEPASDDSPVTGFLAKRGGGLHHVAYRVDDVAAAIASLEAAGLRMIDREPRPGAHHTTIAFIHPKSTGGVLTELVQLPQGQLPQGQLPQGQLPQGESH</sequence>
<dbReference type="InterPro" id="IPR037523">
    <property type="entry name" value="VOC_core"/>
</dbReference>
<keyword evidence="4" id="KW-0560">Oxidoreductase</keyword>
<feature type="domain" description="VOC" evidence="3">
    <location>
        <begin position="23"/>
        <end position="151"/>
    </location>
</feature>
<evidence type="ECO:0000259" key="3">
    <source>
        <dbReference type="PROSITE" id="PS51819"/>
    </source>
</evidence>
<dbReference type="GO" id="GO:0004493">
    <property type="term" value="F:methylmalonyl-CoA epimerase activity"/>
    <property type="evidence" value="ECO:0007669"/>
    <property type="project" value="TreeGrafter"/>
</dbReference>
<keyword evidence="2" id="KW-0479">Metal-binding</keyword>
<dbReference type="PANTHER" id="PTHR43048">
    <property type="entry name" value="METHYLMALONYL-COA EPIMERASE"/>
    <property type="match status" value="1"/>
</dbReference>
<dbReference type="InterPro" id="IPR017515">
    <property type="entry name" value="MeMalonyl-CoA_epimerase"/>
</dbReference>
<dbReference type="InterPro" id="IPR029068">
    <property type="entry name" value="Glyas_Bleomycin-R_OHBP_Dase"/>
</dbReference>
<protein>
    <submittedName>
        <fullName evidence="4">Glyoxalase/Bleomycin resistance protein/Dioxygenase superfamily protein</fullName>
    </submittedName>
</protein>
<dbReference type="Pfam" id="PF13669">
    <property type="entry name" value="Glyoxalase_4"/>
    <property type="match status" value="1"/>
</dbReference>
<dbReference type="InterPro" id="IPR051785">
    <property type="entry name" value="MMCE/EMCE_epimerase"/>
</dbReference>
<proteinExistence type="inferred from homology"/>
<evidence type="ECO:0000256" key="2">
    <source>
        <dbReference type="ARBA" id="ARBA00022723"/>
    </source>
</evidence>
<dbReference type="Proteomes" id="UP000316921">
    <property type="component" value="Chromosome"/>
</dbReference>
<dbReference type="KEGG" id="pbap:Pla133_40960"/>
<accession>A0A518BPS2</accession>
<dbReference type="AlphaFoldDB" id="A0A518BPS2"/>
<dbReference type="PROSITE" id="PS51819">
    <property type="entry name" value="VOC"/>
    <property type="match status" value="1"/>
</dbReference>
<dbReference type="PANTHER" id="PTHR43048:SF3">
    <property type="entry name" value="METHYLMALONYL-COA EPIMERASE, MITOCHONDRIAL"/>
    <property type="match status" value="1"/>
</dbReference>
<dbReference type="GO" id="GO:0046491">
    <property type="term" value="P:L-methylmalonyl-CoA metabolic process"/>
    <property type="evidence" value="ECO:0007669"/>
    <property type="project" value="TreeGrafter"/>
</dbReference>
<organism evidence="4 5">
    <name type="scientific">Engelhardtia mirabilis</name>
    <dbReference type="NCBI Taxonomy" id="2528011"/>
    <lineage>
        <taxon>Bacteria</taxon>
        <taxon>Pseudomonadati</taxon>
        <taxon>Planctomycetota</taxon>
        <taxon>Planctomycetia</taxon>
        <taxon>Planctomycetia incertae sedis</taxon>
        <taxon>Engelhardtia</taxon>
    </lineage>
</organism>
<gene>
    <name evidence="4" type="ORF">Pla133_40960</name>
</gene>
<dbReference type="RefSeq" id="WP_145068469.1">
    <property type="nucleotide sequence ID" value="NZ_CP036287.1"/>
</dbReference>
<evidence type="ECO:0000256" key="1">
    <source>
        <dbReference type="ARBA" id="ARBA00009308"/>
    </source>
</evidence>
<dbReference type="Gene3D" id="3.10.180.10">
    <property type="entry name" value="2,3-Dihydroxybiphenyl 1,2-Dioxygenase, domain 1"/>
    <property type="match status" value="1"/>
</dbReference>
<dbReference type="NCBIfam" id="TIGR03081">
    <property type="entry name" value="metmalonyl_epim"/>
    <property type="match status" value="1"/>
</dbReference>
<dbReference type="EMBL" id="CP036287">
    <property type="protein sequence ID" value="QDU68981.1"/>
    <property type="molecule type" value="Genomic_DNA"/>
</dbReference>
<reference evidence="4 5" key="1">
    <citation type="submission" date="2019-02" db="EMBL/GenBank/DDBJ databases">
        <title>Deep-cultivation of Planctomycetes and their phenomic and genomic characterization uncovers novel biology.</title>
        <authorList>
            <person name="Wiegand S."/>
            <person name="Jogler M."/>
            <person name="Boedeker C."/>
            <person name="Pinto D."/>
            <person name="Vollmers J."/>
            <person name="Rivas-Marin E."/>
            <person name="Kohn T."/>
            <person name="Peeters S.H."/>
            <person name="Heuer A."/>
            <person name="Rast P."/>
            <person name="Oberbeckmann S."/>
            <person name="Bunk B."/>
            <person name="Jeske O."/>
            <person name="Meyerdierks A."/>
            <person name="Storesund J.E."/>
            <person name="Kallscheuer N."/>
            <person name="Luecker S."/>
            <person name="Lage O.M."/>
            <person name="Pohl T."/>
            <person name="Merkel B.J."/>
            <person name="Hornburger P."/>
            <person name="Mueller R.-W."/>
            <person name="Bruemmer F."/>
            <person name="Labrenz M."/>
            <person name="Spormann A.M."/>
            <person name="Op den Camp H."/>
            <person name="Overmann J."/>
            <person name="Amann R."/>
            <person name="Jetten M.S.M."/>
            <person name="Mascher T."/>
            <person name="Medema M.H."/>
            <person name="Devos D.P."/>
            <person name="Kaster A.-K."/>
            <person name="Ovreas L."/>
            <person name="Rohde M."/>
            <person name="Galperin M.Y."/>
            <person name="Jogler C."/>
        </authorList>
    </citation>
    <scope>NUCLEOTIDE SEQUENCE [LARGE SCALE GENOMIC DNA]</scope>
    <source>
        <strain evidence="4 5">Pla133</strain>
    </source>
</reference>
<keyword evidence="4" id="KW-0223">Dioxygenase</keyword>